<accession>C5KCT1</accession>
<dbReference type="SUPFAM" id="SSF101447">
    <property type="entry name" value="Formin homology 2 domain (FH2 domain)"/>
    <property type="match status" value="1"/>
</dbReference>
<evidence type="ECO:0000256" key="7">
    <source>
        <dbReference type="SAM" id="MobiDB-lite"/>
    </source>
</evidence>
<dbReference type="SUPFAM" id="SSF56784">
    <property type="entry name" value="HAD-like"/>
    <property type="match status" value="1"/>
</dbReference>
<sequence length="430" mass="48297">MVAIVIRYNHQDREGHQQGPPPPPPPPPPLVRGMSMAVESKLIAEPGASGQKFSVVIDGTSLPTILRSSRSVNRLRSIISHELCESAVFCRVNPKQKGDIVRLFKDGFGGRGRVLAIGDGANDINMIHQAHVGVGIFGQEGYQAAGTADYAISRFGDLYRLMFYHGRWNYERITHYINFFIYKNFLFTLCQFHFGTASRWSGQTVYDSFYVLVYNSIFSVLPLTVAALFDHDVHPDLDGPDGDGRILHAPSVTPAFWRYQIIPKLYHRSAANYNFNPRVLSEWIVVGTLQSIVCYFGVWGLRQYNSAPVGDHGLASDLWMDSILLYTAVLALVSVLILLYTREWSWVLILAMVFFQILLYIAFVFAYDTAIDDDDASGYLYSALSSVSFWLILLLTVVVCFLPALALRKLKLLSSQVPLVEAIRQLRVSQ</sequence>
<dbReference type="InterPro" id="IPR023298">
    <property type="entry name" value="ATPase_P-typ_TM_dom_sf"/>
</dbReference>
<dbReference type="SUPFAM" id="SSF81665">
    <property type="entry name" value="Calcium ATPase, transmembrane domain M"/>
    <property type="match status" value="1"/>
</dbReference>
<dbReference type="OrthoDB" id="377733at2759"/>
<feature type="transmembrane region" description="Helical" evidence="8">
    <location>
        <begin position="279"/>
        <end position="298"/>
    </location>
</feature>
<keyword evidence="3" id="KW-0479">Metal-binding</keyword>
<comment type="subcellular location">
    <subcellularLocation>
        <location evidence="1">Membrane</location>
        <topology evidence="1">Multi-pass membrane protein</topology>
    </subcellularLocation>
</comment>
<evidence type="ECO:0000313" key="11">
    <source>
        <dbReference type="Proteomes" id="UP000007800"/>
    </source>
</evidence>
<evidence type="ECO:0000259" key="9">
    <source>
        <dbReference type="Pfam" id="PF16212"/>
    </source>
</evidence>
<feature type="transmembrane region" description="Helical" evidence="8">
    <location>
        <begin position="387"/>
        <end position="407"/>
    </location>
</feature>
<keyword evidence="11" id="KW-1185">Reference proteome</keyword>
<feature type="transmembrane region" description="Helical" evidence="8">
    <location>
        <begin position="346"/>
        <end position="367"/>
    </location>
</feature>
<dbReference type="NCBIfam" id="TIGR01494">
    <property type="entry name" value="ATPase_P-type"/>
    <property type="match status" value="1"/>
</dbReference>
<reference evidence="10 11" key="1">
    <citation type="submission" date="2008-07" db="EMBL/GenBank/DDBJ databases">
        <authorList>
            <person name="El-Sayed N."/>
            <person name="Caler E."/>
            <person name="Inman J."/>
            <person name="Amedeo P."/>
            <person name="Hass B."/>
            <person name="Wortman J."/>
        </authorList>
    </citation>
    <scope>NUCLEOTIDE SEQUENCE [LARGE SCALE GENOMIC DNA]</scope>
    <source>
        <strain evidence="11">ATCC 50983 / TXsc</strain>
    </source>
</reference>
<dbReference type="GO" id="GO:0005886">
    <property type="term" value="C:plasma membrane"/>
    <property type="evidence" value="ECO:0007669"/>
    <property type="project" value="TreeGrafter"/>
</dbReference>
<dbReference type="GO" id="GO:0140326">
    <property type="term" value="F:ATPase-coupled intramembrane lipid transporter activity"/>
    <property type="evidence" value="ECO:0007669"/>
    <property type="project" value="TreeGrafter"/>
</dbReference>
<dbReference type="GO" id="GO:0005524">
    <property type="term" value="F:ATP binding"/>
    <property type="evidence" value="ECO:0007669"/>
    <property type="project" value="InterPro"/>
</dbReference>
<feature type="transmembrane region" description="Helical" evidence="8">
    <location>
        <begin position="176"/>
        <end position="194"/>
    </location>
</feature>
<evidence type="ECO:0000313" key="10">
    <source>
        <dbReference type="EMBL" id="EER17680.1"/>
    </source>
</evidence>
<dbReference type="InterPro" id="IPR023214">
    <property type="entry name" value="HAD_sf"/>
</dbReference>
<keyword evidence="2 8" id="KW-0812">Transmembrane</keyword>
<gene>
    <name evidence="10" type="ORF">Pmar_PMAR023601</name>
</gene>
<dbReference type="GeneID" id="9087140"/>
<proteinExistence type="predicted"/>
<organism evidence="11">
    <name type="scientific">Perkinsus marinus (strain ATCC 50983 / TXsc)</name>
    <dbReference type="NCBI Taxonomy" id="423536"/>
    <lineage>
        <taxon>Eukaryota</taxon>
        <taxon>Sar</taxon>
        <taxon>Alveolata</taxon>
        <taxon>Perkinsozoa</taxon>
        <taxon>Perkinsea</taxon>
        <taxon>Perkinsida</taxon>
        <taxon>Perkinsidae</taxon>
        <taxon>Perkinsus</taxon>
    </lineage>
</organism>
<dbReference type="EMBL" id="GG671995">
    <property type="protein sequence ID" value="EER17680.1"/>
    <property type="molecule type" value="Genomic_DNA"/>
</dbReference>
<dbReference type="InterPro" id="IPR036412">
    <property type="entry name" value="HAD-like_sf"/>
</dbReference>
<keyword evidence="5 8" id="KW-1133">Transmembrane helix</keyword>
<dbReference type="InterPro" id="IPR032630">
    <property type="entry name" value="P_typ_ATPase_c"/>
</dbReference>
<dbReference type="AlphaFoldDB" id="C5KCT1"/>
<dbReference type="Proteomes" id="UP000007800">
    <property type="component" value="Unassembled WGS sequence"/>
</dbReference>
<dbReference type="Pfam" id="PF16212">
    <property type="entry name" value="PhoLip_ATPase_C"/>
    <property type="match status" value="1"/>
</dbReference>
<evidence type="ECO:0000256" key="1">
    <source>
        <dbReference type="ARBA" id="ARBA00004141"/>
    </source>
</evidence>
<dbReference type="RefSeq" id="XP_002785884.1">
    <property type="nucleotide sequence ID" value="XM_002785838.1"/>
</dbReference>
<protein>
    <recommendedName>
        <fullName evidence="9">P-type ATPase C-terminal domain-containing protein</fullName>
    </recommendedName>
</protein>
<evidence type="ECO:0000256" key="4">
    <source>
        <dbReference type="ARBA" id="ARBA00022842"/>
    </source>
</evidence>
<evidence type="ECO:0000256" key="8">
    <source>
        <dbReference type="SAM" id="Phobius"/>
    </source>
</evidence>
<dbReference type="Gene3D" id="3.40.50.1000">
    <property type="entry name" value="HAD superfamily/HAD-like"/>
    <property type="match status" value="1"/>
</dbReference>
<feature type="region of interest" description="Disordered" evidence="7">
    <location>
        <begin position="9"/>
        <end position="29"/>
    </location>
</feature>
<evidence type="ECO:0000256" key="5">
    <source>
        <dbReference type="ARBA" id="ARBA00022989"/>
    </source>
</evidence>
<dbReference type="PANTHER" id="PTHR24092">
    <property type="entry name" value="PROBABLE PHOSPHOLIPID-TRANSPORTING ATPASE"/>
    <property type="match status" value="1"/>
</dbReference>
<keyword evidence="6 8" id="KW-0472">Membrane</keyword>
<dbReference type="GO" id="GO:0016887">
    <property type="term" value="F:ATP hydrolysis activity"/>
    <property type="evidence" value="ECO:0007669"/>
    <property type="project" value="InterPro"/>
</dbReference>
<dbReference type="GO" id="GO:0045332">
    <property type="term" value="P:phospholipid translocation"/>
    <property type="evidence" value="ECO:0007669"/>
    <property type="project" value="TreeGrafter"/>
</dbReference>
<evidence type="ECO:0000256" key="6">
    <source>
        <dbReference type="ARBA" id="ARBA00023136"/>
    </source>
</evidence>
<dbReference type="InterPro" id="IPR001757">
    <property type="entry name" value="P_typ_ATPase"/>
</dbReference>
<keyword evidence="4" id="KW-0460">Magnesium</keyword>
<dbReference type="PANTHER" id="PTHR24092:SF150">
    <property type="entry name" value="PHOSPHOLIPID-TRANSPORTING ATPASE"/>
    <property type="match status" value="1"/>
</dbReference>
<evidence type="ECO:0000256" key="3">
    <source>
        <dbReference type="ARBA" id="ARBA00022723"/>
    </source>
</evidence>
<name>C5KCT1_PERM5</name>
<evidence type="ECO:0000256" key="2">
    <source>
        <dbReference type="ARBA" id="ARBA00022692"/>
    </source>
</evidence>
<dbReference type="OMA" id="YERITHY"/>
<feature type="domain" description="P-type ATPase C-terminal" evidence="9">
    <location>
        <begin position="147"/>
        <end position="410"/>
    </location>
</feature>
<dbReference type="GO" id="GO:0046872">
    <property type="term" value="F:metal ion binding"/>
    <property type="evidence" value="ECO:0007669"/>
    <property type="project" value="UniProtKB-KW"/>
</dbReference>
<feature type="compositionally biased region" description="Pro residues" evidence="7">
    <location>
        <begin position="19"/>
        <end position="29"/>
    </location>
</feature>
<feature type="transmembrane region" description="Helical" evidence="8">
    <location>
        <begin position="209"/>
        <end position="229"/>
    </location>
</feature>
<feature type="transmembrane region" description="Helical" evidence="8">
    <location>
        <begin position="318"/>
        <end position="339"/>
    </location>
</feature>
<dbReference type="InParanoid" id="C5KCT1"/>